<reference evidence="2" key="1">
    <citation type="journal article" date="2015" name="Nature">
        <title>Complex archaea that bridge the gap between prokaryotes and eukaryotes.</title>
        <authorList>
            <person name="Spang A."/>
            <person name="Saw J.H."/>
            <person name="Jorgensen S.L."/>
            <person name="Zaremba-Niedzwiedzka K."/>
            <person name="Martijn J."/>
            <person name="Lind A.E."/>
            <person name="van Eijk R."/>
            <person name="Schleper C."/>
            <person name="Guy L."/>
            <person name="Ettema T.J."/>
        </authorList>
    </citation>
    <scope>NUCLEOTIDE SEQUENCE</scope>
</reference>
<dbReference type="PROSITE" id="PS00892">
    <property type="entry name" value="HIT_1"/>
    <property type="match status" value="1"/>
</dbReference>
<dbReference type="PROSITE" id="PS51084">
    <property type="entry name" value="HIT_2"/>
    <property type="match status" value="1"/>
</dbReference>
<dbReference type="InterPro" id="IPR011146">
    <property type="entry name" value="HIT-like"/>
</dbReference>
<name>A0A0F9K376_9ZZZZ</name>
<dbReference type="CDD" id="cd01276">
    <property type="entry name" value="PKCI_related"/>
    <property type="match status" value="1"/>
</dbReference>
<dbReference type="InterPro" id="IPR019808">
    <property type="entry name" value="Histidine_triad_CS"/>
</dbReference>
<dbReference type="PRINTS" id="PR00332">
    <property type="entry name" value="HISTRIAD"/>
</dbReference>
<dbReference type="SUPFAM" id="SSF54197">
    <property type="entry name" value="HIT-like"/>
    <property type="match status" value="1"/>
</dbReference>
<dbReference type="Gene3D" id="3.30.428.10">
    <property type="entry name" value="HIT-like"/>
    <property type="match status" value="1"/>
</dbReference>
<protein>
    <recommendedName>
        <fullName evidence="1">HIT domain-containing protein</fullName>
    </recommendedName>
</protein>
<proteinExistence type="predicted"/>
<gene>
    <name evidence="2" type="ORF">LCGC14_1379440</name>
</gene>
<sequence>MEKECIFCNIINRKLPSEFLYEDDTVVVFKDIHPHAPIHLLVVPKKHIRSINDLGEDDKTIVSETIDIAKMMAVKTGISRSGYKLLFNVEKGGGQVIFHLHLHLMGGWRR</sequence>
<feature type="domain" description="HIT" evidence="1">
    <location>
        <begin position="6"/>
        <end position="110"/>
    </location>
</feature>
<dbReference type="GO" id="GO:0003824">
    <property type="term" value="F:catalytic activity"/>
    <property type="evidence" value="ECO:0007669"/>
    <property type="project" value="InterPro"/>
</dbReference>
<dbReference type="Pfam" id="PF11969">
    <property type="entry name" value="DcpS_C"/>
    <property type="match status" value="1"/>
</dbReference>
<dbReference type="InterPro" id="IPR001310">
    <property type="entry name" value="Histidine_triad_HIT"/>
</dbReference>
<evidence type="ECO:0000313" key="2">
    <source>
        <dbReference type="EMBL" id="KKM76509.1"/>
    </source>
</evidence>
<dbReference type="EMBL" id="LAZR01008798">
    <property type="protein sequence ID" value="KKM76509.1"/>
    <property type="molecule type" value="Genomic_DNA"/>
</dbReference>
<comment type="caution">
    <text evidence="2">The sequence shown here is derived from an EMBL/GenBank/DDBJ whole genome shotgun (WGS) entry which is preliminary data.</text>
</comment>
<dbReference type="PANTHER" id="PTHR23089">
    <property type="entry name" value="HISTIDINE TRIAD HIT PROTEIN"/>
    <property type="match status" value="1"/>
</dbReference>
<evidence type="ECO:0000259" key="1">
    <source>
        <dbReference type="PROSITE" id="PS51084"/>
    </source>
</evidence>
<dbReference type="AlphaFoldDB" id="A0A0F9K376"/>
<dbReference type="InterPro" id="IPR036265">
    <property type="entry name" value="HIT-like_sf"/>
</dbReference>
<organism evidence="2">
    <name type="scientific">marine sediment metagenome</name>
    <dbReference type="NCBI Taxonomy" id="412755"/>
    <lineage>
        <taxon>unclassified sequences</taxon>
        <taxon>metagenomes</taxon>
        <taxon>ecological metagenomes</taxon>
    </lineage>
</organism>
<accession>A0A0F9K376</accession>